<evidence type="ECO:0000313" key="3">
    <source>
        <dbReference type="EMBL" id="GMR46410.1"/>
    </source>
</evidence>
<dbReference type="InterPro" id="IPR020904">
    <property type="entry name" value="Sc_DH/Rdtase_CS"/>
</dbReference>
<proteinExistence type="predicted"/>
<accession>A0AAN5HZI0</accession>
<name>A0AAN5HZI0_9BILA</name>
<keyword evidence="2" id="KW-0812">Transmembrane</keyword>
<evidence type="ECO:0000256" key="1">
    <source>
        <dbReference type="ARBA" id="ARBA00023002"/>
    </source>
</evidence>
<dbReference type="EMBL" id="BTRK01000004">
    <property type="protein sequence ID" value="GMR46410.1"/>
    <property type="molecule type" value="Genomic_DNA"/>
</dbReference>
<dbReference type="PANTHER" id="PTHR24322">
    <property type="entry name" value="PKSB"/>
    <property type="match status" value="1"/>
</dbReference>
<dbReference type="GO" id="GO:0005811">
    <property type="term" value="C:lipid droplet"/>
    <property type="evidence" value="ECO:0007669"/>
    <property type="project" value="TreeGrafter"/>
</dbReference>
<dbReference type="SUPFAM" id="SSF51735">
    <property type="entry name" value="NAD(P)-binding Rossmann-fold domains"/>
    <property type="match status" value="1"/>
</dbReference>
<feature type="transmembrane region" description="Helical" evidence="2">
    <location>
        <begin position="127"/>
        <end position="150"/>
    </location>
</feature>
<keyword evidence="4" id="KW-1185">Reference proteome</keyword>
<dbReference type="Proteomes" id="UP001328107">
    <property type="component" value="Unassembled WGS sequence"/>
</dbReference>
<evidence type="ECO:0000313" key="4">
    <source>
        <dbReference type="Proteomes" id="UP001328107"/>
    </source>
</evidence>
<protein>
    <recommendedName>
        <fullName evidence="5">Dehydrogenase</fullName>
    </recommendedName>
</protein>
<dbReference type="PRINTS" id="PR00081">
    <property type="entry name" value="GDHRDH"/>
</dbReference>
<keyword evidence="2" id="KW-1133">Transmembrane helix</keyword>
<reference evidence="4" key="1">
    <citation type="submission" date="2022-10" db="EMBL/GenBank/DDBJ databases">
        <title>Genome assembly of Pristionchus species.</title>
        <authorList>
            <person name="Yoshida K."/>
            <person name="Sommer R.J."/>
        </authorList>
    </citation>
    <scope>NUCLEOTIDE SEQUENCE [LARGE SCALE GENOMIC DNA]</scope>
    <source>
        <strain evidence="4">RS5460</strain>
    </source>
</reference>
<dbReference type="InterPro" id="IPR036291">
    <property type="entry name" value="NAD(P)-bd_dom_sf"/>
</dbReference>
<feature type="non-terminal residue" evidence="3">
    <location>
        <position position="1"/>
    </location>
</feature>
<dbReference type="Pfam" id="PF00106">
    <property type="entry name" value="adh_short"/>
    <property type="match status" value="1"/>
</dbReference>
<dbReference type="PANTHER" id="PTHR24322:SF742">
    <property type="entry name" value="PROTEIN DHS-3"/>
    <property type="match status" value="1"/>
</dbReference>
<dbReference type="GO" id="GO:0016616">
    <property type="term" value="F:oxidoreductase activity, acting on the CH-OH group of donors, NAD or NADP as acceptor"/>
    <property type="evidence" value="ECO:0007669"/>
    <property type="project" value="TreeGrafter"/>
</dbReference>
<dbReference type="AlphaFoldDB" id="A0AAN5HZI0"/>
<comment type="caution">
    <text evidence="3">The sequence shown here is derived from an EMBL/GenBank/DDBJ whole genome shotgun (WGS) entry which is preliminary data.</text>
</comment>
<dbReference type="PROSITE" id="PS00061">
    <property type="entry name" value="ADH_SHORT"/>
    <property type="match status" value="1"/>
</dbReference>
<gene>
    <name evidence="3" type="ORF">PMAYCL1PPCAC_16605</name>
</gene>
<dbReference type="InterPro" id="IPR002347">
    <property type="entry name" value="SDR_fam"/>
</dbReference>
<evidence type="ECO:0008006" key="5">
    <source>
        <dbReference type="Google" id="ProtNLM"/>
    </source>
</evidence>
<evidence type="ECO:0000256" key="2">
    <source>
        <dbReference type="SAM" id="Phobius"/>
    </source>
</evidence>
<keyword evidence="1" id="KW-0560">Oxidoreductase</keyword>
<dbReference type="Gene3D" id="3.40.50.720">
    <property type="entry name" value="NAD(P)-binding Rossmann-like Domain"/>
    <property type="match status" value="1"/>
</dbReference>
<keyword evidence="2" id="KW-0472">Membrane</keyword>
<sequence length="171" mass="18852">KTMAVNCMSCLYTTKAFGKGMIERNHGHLVTVASIAGKLGVAGLVDYCASKHGAAGFHASFAEELRIIKADGVKTSLICPYYINTGMFDGVVTNAPNLLPILDPKYVIDCIMEAVLTNREEYFIPRFLYITVAFFGLFPTRACQIMFSYFKINETMNDFKGRDGKAIGAKH</sequence>
<organism evidence="3 4">
    <name type="scientific">Pristionchus mayeri</name>
    <dbReference type="NCBI Taxonomy" id="1317129"/>
    <lineage>
        <taxon>Eukaryota</taxon>
        <taxon>Metazoa</taxon>
        <taxon>Ecdysozoa</taxon>
        <taxon>Nematoda</taxon>
        <taxon>Chromadorea</taxon>
        <taxon>Rhabditida</taxon>
        <taxon>Rhabditina</taxon>
        <taxon>Diplogasteromorpha</taxon>
        <taxon>Diplogasteroidea</taxon>
        <taxon>Neodiplogasteridae</taxon>
        <taxon>Pristionchus</taxon>
    </lineage>
</organism>